<evidence type="ECO:0000313" key="11">
    <source>
        <dbReference type="EMBL" id="GAO47927.1"/>
    </source>
</evidence>
<dbReference type="InterPro" id="IPR029055">
    <property type="entry name" value="Ntn_hydrolases_N"/>
</dbReference>
<name>A0A0E9NDK2_SAICN</name>
<comment type="similarity">
    <text evidence="8">Belongs to the peptidase T1A family.</text>
</comment>
<dbReference type="PANTHER" id="PTHR11599">
    <property type="entry name" value="PROTEASOME SUBUNIT ALPHA/BETA"/>
    <property type="match status" value="1"/>
</dbReference>
<keyword evidence="7" id="KW-0342">GTP-binding</keyword>
<evidence type="ECO:0000256" key="2">
    <source>
        <dbReference type="ARBA" id="ARBA00009638"/>
    </source>
</evidence>
<dbReference type="PROSITE" id="PS51706">
    <property type="entry name" value="G_ENGB"/>
    <property type="match status" value="1"/>
</dbReference>
<sequence length="682" mass="75464">MSAVPKNSKPLAQIRRWSPIIQPPTTTQLNNSDKVFFKPTELRWSASQLEQIPPVKKTQLPEVLFLGRSNVGKSSLINALLNRMRNPISRTSNKPGHTKILNAFAVGGISRLNRPAELLLVDAPGYGFKSRGEWGEMVLKYMTERPQFRRAFLLVNGQHGPKEIDYMFAKVLGDNGIPFQVVLTKCDKKCGPEALQKRLDEAQKLVEESGASGYEEIIATSTLEKGMPGVSNLRWSILNACGLKQEKVSLKKVLASFEGAKEKFQEKTDAMEFVTKEEDLEAWEEKKFAEREALEKVIEAGKAAKKEREAAAAAGLQETVGEDRIVAKAMAAKRKRDEASAAVMEEAVSKEEVSPEREVREAVLDESSGENSSPEPTVRTGGRRRPVDVDNRRRTRGLHTIEHRVSRATSTISKRLYKGERRSIDIQNTPMSDRYSFSLTTFSPSGKLGQIDHALAAVNAGVTSLGIKATNGIVIATEKKTTSPLIESQTLEKITRITPDIGIVYSGMGPDFRILVDKARKQAHQYKNIYGEYPPTRMLVQDIASTMQGATQSGGVRPFGVSLLVAGHDENQGPALYQIDPSGSYFPWKATAIGKGSTSAKTFLEKRYTENLEIEDAIYMALMTLKEGFEGEMTEETVEVGVVRDDAGLNGEGLTIVGWEGKKGPKWNKLSKEEVRDYLDQI</sequence>
<gene>
    <name evidence="11" type="ORF">G7K_2122-t1</name>
</gene>
<dbReference type="PROSITE" id="PS51475">
    <property type="entry name" value="PROTEASOME_ALPHA_2"/>
    <property type="match status" value="1"/>
</dbReference>
<dbReference type="InterPro" id="IPR001353">
    <property type="entry name" value="Proteasome_sua/b"/>
</dbReference>
<organism evidence="11 12">
    <name type="scientific">Saitoella complicata (strain BCRC 22490 / CBS 7301 / JCM 7358 / NBRC 10748 / NRRL Y-17804)</name>
    <dbReference type="NCBI Taxonomy" id="698492"/>
    <lineage>
        <taxon>Eukaryota</taxon>
        <taxon>Fungi</taxon>
        <taxon>Dikarya</taxon>
        <taxon>Ascomycota</taxon>
        <taxon>Taphrinomycotina</taxon>
        <taxon>Taphrinomycotina incertae sedis</taxon>
        <taxon>Saitoella</taxon>
    </lineage>
</organism>
<dbReference type="Gene3D" id="3.60.20.10">
    <property type="entry name" value="Glutamine Phosphoribosylpyrophosphate, subunit 1, domain 1"/>
    <property type="match status" value="1"/>
</dbReference>
<dbReference type="SUPFAM" id="SSF52540">
    <property type="entry name" value="P-loop containing nucleoside triphosphate hydrolases"/>
    <property type="match status" value="1"/>
</dbReference>
<dbReference type="GO" id="GO:0019773">
    <property type="term" value="C:proteasome core complex, alpha-subunit complex"/>
    <property type="evidence" value="ECO:0007669"/>
    <property type="project" value="UniProtKB-UniRule"/>
</dbReference>
<dbReference type="PROSITE" id="PS00388">
    <property type="entry name" value="PROTEASOME_ALPHA_1"/>
    <property type="match status" value="1"/>
</dbReference>
<dbReference type="CDD" id="cd01876">
    <property type="entry name" value="YihA_EngB"/>
    <property type="match status" value="1"/>
</dbReference>
<dbReference type="SMART" id="SM00948">
    <property type="entry name" value="Proteasome_A_N"/>
    <property type="match status" value="1"/>
</dbReference>
<dbReference type="GO" id="GO:0046872">
    <property type="term" value="F:metal ion binding"/>
    <property type="evidence" value="ECO:0007669"/>
    <property type="project" value="UniProtKB-KW"/>
</dbReference>
<evidence type="ECO:0000313" key="12">
    <source>
        <dbReference type="Proteomes" id="UP000033140"/>
    </source>
</evidence>
<dbReference type="AlphaFoldDB" id="A0A0E9NDK2"/>
<dbReference type="EMBL" id="BACD03000012">
    <property type="protein sequence ID" value="GAO47927.1"/>
    <property type="molecule type" value="Genomic_DNA"/>
</dbReference>
<reference evidence="11 12" key="3">
    <citation type="journal article" date="2015" name="Genome Announc.">
        <title>Draft Genome Sequence of the Archiascomycetous Yeast Saitoella complicata.</title>
        <authorList>
            <person name="Yamauchi K."/>
            <person name="Kondo S."/>
            <person name="Hamamoto M."/>
            <person name="Takahashi Y."/>
            <person name="Ogura Y."/>
            <person name="Hayashi T."/>
            <person name="Nishida H."/>
        </authorList>
    </citation>
    <scope>NUCLEOTIDE SEQUENCE [LARGE SCALE GENOMIC DNA]</scope>
    <source>
        <strain evidence="11 12">NRRL Y-17804</strain>
    </source>
</reference>
<evidence type="ECO:0000256" key="4">
    <source>
        <dbReference type="ARBA" id="ARBA00022741"/>
    </source>
</evidence>
<keyword evidence="6 8" id="KW-0647">Proteasome</keyword>
<dbReference type="HAMAP" id="MF_00321">
    <property type="entry name" value="GTPase_EngB"/>
    <property type="match status" value="1"/>
</dbReference>
<comment type="caution">
    <text evidence="11">The sequence shown here is derived from an EMBL/GenBank/DDBJ whole genome shotgun (WGS) entry which is preliminary data.</text>
</comment>
<dbReference type="GO" id="GO:0006511">
    <property type="term" value="P:ubiquitin-dependent protein catabolic process"/>
    <property type="evidence" value="ECO:0007669"/>
    <property type="project" value="InterPro"/>
</dbReference>
<dbReference type="InterPro" id="IPR050115">
    <property type="entry name" value="Proteasome_alpha"/>
</dbReference>
<feature type="compositionally biased region" description="Basic and acidic residues" evidence="9">
    <location>
        <begin position="347"/>
        <end position="363"/>
    </location>
</feature>
<dbReference type="Proteomes" id="UP000033140">
    <property type="component" value="Unassembled WGS sequence"/>
</dbReference>
<evidence type="ECO:0000256" key="5">
    <source>
        <dbReference type="ARBA" id="ARBA00022842"/>
    </source>
</evidence>
<keyword evidence="3" id="KW-0479">Metal-binding</keyword>
<reference evidence="11 12" key="1">
    <citation type="journal article" date="2011" name="J. Gen. Appl. Microbiol.">
        <title>Draft genome sequencing of the enigmatic yeast Saitoella complicata.</title>
        <authorList>
            <person name="Nishida H."/>
            <person name="Hamamoto M."/>
            <person name="Sugiyama J."/>
        </authorList>
    </citation>
    <scope>NUCLEOTIDE SEQUENCE [LARGE SCALE GENOMIC DNA]</scope>
    <source>
        <strain evidence="11 12">NRRL Y-17804</strain>
    </source>
</reference>
<dbReference type="GO" id="GO:0005525">
    <property type="term" value="F:GTP binding"/>
    <property type="evidence" value="ECO:0007669"/>
    <property type="project" value="UniProtKB-KW"/>
</dbReference>
<evidence type="ECO:0000256" key="7">
    <source>
        <dbReference type="ARBA" id="ARBA00023134"/>
    </source>
</evidence>
<keyword evidence="5" id="KW-0460">Magnesium</keyword>
<dbReference type="InterPro" id="IPR019987">
    <property type="entry name" value="GTP-bd_ribosome_bio_YsxC"/>
</dbReference>
<comment type="cofactor">
    <cofactor evidence="1">
        <name>Mg(2+)</name>
        <dbReference type="ChEBI" id="CHEBI:18420"/>
    </cofactor>
</comment>
<evidence type="ECO:0000256" key="6">
    <source>
        <dbReference type="ARBA" id="ARBA00022942"/>
    </source>
</evidence>
<dbReference type="InterPro" id="IPR027417">
    <property type="entry name" value="P-loop_NTPase"/>
</dbReference>
<dbReference type="InterPro" id="IPR000426">
    <property type="entry name" value="Proteasome_asu_N"/>
</dbReference>
<keyword evidence="4" id="KW-0547">Nucleotide-binding</keyword>
<evidence type="ECO:0000256" key="9">
    <source>
        <dbReference type="SAM" id="MobiDB-lite"/>
    </source>
</evidence>
<keyword evidence="12" id="KW-1185">Reference proteome</keyword>
<dbReference type="Pfam" id="PF00227">
    <property type="entry name" value="Proteasome"/>
    <property type="match status" value="1"/>
</dbReference>
<dbReference type="InterPro" id="IPR023332">
    <property type="entry name" value="Proteasome_alpha-type"/>
</dbReference>
<dbReference type="NCBIfam" id="TIGR03598">
    <property type="entry name" value="GTPase_YsxC"/>
    <property type="match status" value="1"/>
</dbReference>
<protein>
    <recommendedName>
        <fullName evidence="10">EngB-type G domain-containing protein</fullName>
    </recommendedName>
</protein>
<evidence type="ECO:0000256" key="8">
    <source>
        <dbReference type="PROSITE-ProRule" id="PRU00808"/>
    </source>
</evidence>
<reference evidence="11 12" key="2">
    <citation type="journal article" date="2014" name="J. Gen. Appl. Microbiol.">
        <title>The early diverging ascomycetous budding yeast Saitoella complicata has three histone deacetylases belonging to the Clr6, Hos2, and Rpd3 lineages.</title>
        <authorList>
            <person name="Nishida H."/>
            <person name="Matsumoto T."/>
            <person name="Kondo S."/>
            <person name="Hamamoto M."/>
            <person name="Yoshikawa H."/>
        </authorList>
    </citation>
    <scope>NUCLEOTIDE SEQUENCE [LARGE SCALE GENOMIC DNA]</scope>
    <source>
        <strain evidence="11 12">NRRL Y-17804</strain>
    </source>
</reference>
<dbReference type="Pfam" id="PF01926">
    <property type="entry name" value="MMR_HSR1"/>
    <property type="match status" value="1"/>
</dbReference>
<feature type="region of interest" description="Disordered" evidence="9">
    <location>
        <begin position="336"/>
        <end position="388"/>
    </location>
</feature>
<dbReference type="STRING" id="698492.A0A0E9NDK2"/>
<accession>A0A0E9NDK2</accession>
<feature type="domain" description="EngB-type G" evidence="10">
    <location>
        <begin position="59"/>
        <end position="243"/>
    </location>
</feature>
<dbReference type="CDD" id="cd03750">
    <property type="entry name" value="proteasome_alpha_type_2"/>
    <property type="match status" value="1"/>
</dbReference>
<comment type="similarity">
    <text evidence="2">Belongs to the TRAFAC class TrmE-Era-EngA-EngB-Septin-like GTPase superfamily. EngB GTPase family.</text>
</comment>
<evidence type="ECO:0000259" key="10">
    <source>
        <dbReference type="PROSITE" id="PS51706"/>
    </source>
</evidence>
<dbReference type="SUPFAM" id="SSF56235">
    <property type="entry name" value="N-terminal nucleophile aminohydrolases (Ntn hydrolases)"/>
    <property type="match status" value="1"/>
</dbReference>
<dbReference type="InterPro" id="IPR030393">
    <property type="entry name" value="G_ENGB_dom"/>
</dbReference>
<evidence type="ECO:0000256" key="1">
    <source>
        <dbReference type="ARBA" id="ARBA00001946"/>
    </source>
</evidence>
<dbReference type="Gene3D" id="3.40.50.300">
    <property type="entry name" value="P-loop containing nucleotide triphosphate hydrolases"/>
    <property type="match status" value="1"/>
</dbReference>
<dbReference type="InterPro" id="IPR006073">
    <property type="entry name" value="GTP-bd"/>
</dbReference>
<dbReference type="NCBIfam" id="NF003075">
    <property type="entry name" value="PRK03996.1"/>
    <property type="match status" value="1"/>
</dbReference>
<evidence type="ECO:0000256" key="3">
    <source>
        <dbReference type="ARBA" id="ARBA00022723"/>
    </source>
</evidence>
<proteinExistence type="inferred from homology"/>